<proteinExistence type="predicted"/>
<sequence length="356" mass="37630">IEDMGTVADTAMVAIVAAQATWDNFKAKTGGVILVKAARNIDDFRARMELLGNDGVGILTKLWVATSAEMDAVIALAGEWRDYNESIKKTKTVVEDIVWEYKEGIKSGIDWAEVNKTIFDQWVKENDIIKKQIELRNSLTEAIHANQQAALAGILEDSDKKQKKTRGTADFLGGFGDDITENIVDDPEVVALIANYGEITAATKKFTDEMNAMLSGMTAQAVGGFIQSLSEGLAGGDLSGVEDFFGLILKSFGNFVSQMGTMLIAYGIAMDAFKAAFTTPGAAIAAGVALVAIGGAMSGAAKRFNAGGGGFGGGGIGTGRIPSTTNAFGGTVNFQISGQNLAGVLERHDNRMDRFT</sequence>
<feature type="non-terminal residue" evidence="1">
    <location>
        <position position="1"/>
    </location>
</feature>
<dbReference type="AlphaFoldDB" id="A0A0F9J3U4"/>
<accession>A0A0F9J3U4</accession>
<evidence type="ECO:0000313" key="1">
    <source>
        <dbReference type="EMBL" id="KKL93797.1"/>
    </source>
</evidence>
<organism evidence="1">
    <name type="scientific">marine sediment metagenome</name>
    <dbReference type="NCBI Taxonomy" id="412755"/>
    <lineage>
        <taxon>unclassified sequences</taxon>
        <taxon>metagenomes</taxon>
        <taxon>ecological metagenomes</taxon>
    </lineage>
</organism>
<comment type="caution">
    <text evidence="1">The sequence shown here is derived from an EMBL/GenBank/DDBJ whole genome shotgun (WGS) entry which is preliminary data.</text>
</comment>
<name>A0A0F9J3U4_9ZZZZ</name>
<protein>
    <submittedName>
        <fullName evidence="1">Uncharacterized protein</fullName>
    </submittedName>
</protein>
<dbReference type="EMBL" id="LAZR01019095">
    <property type="protein sequence ID" value="KKL93797.1"/>
    <property type="molecule type" value="Genomic_DNA"/>
</dbReference>
<reference evidence="1" key="1">
    <citation type="journal article" date="2015" name="Nature">
        <title>Complex archaea that bridge the gap between prokaryotes and eukaryotes.</title>
        <authorList>
            <person name="Spang A."/>
            <person name="Saw J.H."/>
            <person name="Jorgensen S.L."/>
            <person name="Zaremba-Niedzwiedzka K."/>
            <person name="Martijn J."/>
            <person name="Lind A.E."/>
            <person name="van Eijk R."/>
            <person name="Schleper C."/>
            <person name="Guy L."/>
            <person name="Ettema T.J."/>
        </authorList>
    </citation>
    <scope>NUCLEOTIDE SEQUENCE</scope>
</reference>
<gene>
    <name evidence="1" type="ORF">LCGC14_1871090</name>
</gene>